<feature type="chain" id="PRO_5012561581" evidence="1">
    <location>
        <begin position="28"/>
        <end position="731"/>
    </location>
</feature>
<sequence>MLTTRRFFTATCCILICLFSGLQTVSAQFGSQLKWTEDGEGYYKNENGNIVAYQFKDNQKIAIIDKEALTPTGENEPLPIRDFSFSDDHKKLLIYTNTKKVWRYDTRGDYWVLDIASKKLHQLGKDLPASSLMFAKISPDGTKAAYVSEANIYMEDLASGKVTALTKDGSRHYIYGTFDWVYEEEFGCRDGFRWSPDSKSIAFWHLDARETKDFLMINNTDSLYSFTIPVEYPITGQNPSVCKIGIIDVQTKRINWMQVPGDAQQHYIPRMEWIPGTQEIILQQLSRKQNESILYVCNTKNGEAKPIYKEQDEAWIDVKSRWDNDNIAGWDWLDNGKSFVWVTEKDGWRHLYKVSIDGKKEDLLTPGDYDVIDVAAVDEKGKQIFFHASPNNATQKYLYKVSLKGSKAQMVSPENMPGTHTYVISPGAKYARHSFQNHYFPTSVETIDLKNNKVIGPSIMEKFAKVTAPSNIEFFQVTTEDGVTLDGWINKPKDFDATKKYPVVFYVYGEPAACTVTDTYYSTLNFLYRGNLQADGYISISLDNRGTPAPKGRAWRKSIYRNIGYINARDQAMATKKICEWPFIDKDRIAVWGWSGGGSMTLNLMFQYPQIYKTGIAIAAVTNLLTYDNIYQERYMGLPQETMSDYMKGSPITYAKNLQGNLLFIHGTGDDNVHYANAEMLINELVKHNKQFQMMSYPNRTHSINEGPGTSAHLSQLYTNYLRSHLEPGGK</sequence>
<dbReference type="Gene3D" id="2.140.10.30">
    <property type="entry name" value="Dipeptidylpeptidase IV, N-terminal domain"/>
    <property type="match status" value="1"/>
</dbReference>
<gene>
    <name evidence="4" type="ORF">COR50_16505</name>
</gene>
<dbReference type="GO" id="GO:0008239">
    <property type="term" value="F:dipeptidyl-peptidase activity"/>
    <property type="evidence" value="ECO:0007669"/>
    <property type="project" value="TreeGrafter"/>
</dbReference>
<organism evidence="4 5">
    <name type="scientific">Chitinophaga caeni</name>
    <dbReference type="NCBI Taxonomy" id="2029983"/>
    <lineage>
        <taxon>Bacteria</taxon>
        <taxon>Pseudomonadati</taxon>
        <taxon>Bacteroidota</taxon>
        <taxon>Chitinophagia</taxon>
        <taxon>Chitinophagales</taxon>
        <taxon>Chitinophagaceae</taxon>
        <taxon>Chitinophaga</taxon>
    </lineage>
</organism>
<evidence type="ECO:0000256" key="1">
    <source>
        <dbReference type="SAM" id="SignalP"/>
    </source>
</evidence>
<feature type="domain" description="Dipeptidylpeptidase IV N-terminal" evidence="3">
    <location>
        <begin position="86"/>
        <end position="438"/>
    </location>
</feature>
<dbReference type="Proteomes" id="UP000220133">
    <property type="component" value="Chromosome"/>
</dbReference>
<evidence type="ECO:0000259" key="3">
    <source>
        <dbReference type="Pfam" id="PF00930"/>
    </source>
</evidence>
<dbReference type="InterPro" id="IPR001375">
    <property type="entry name" value="Peptidase_S9_cat"/>
</dbReference>
<evidence type="ECO:0000313" key="4">
    <source>
        <dbReference type="EMBL" id="ATL48634.1"/>
    </source>
</evidence>
<name>A0A291QXP5_9BACT</name>
<dbReference type="RefSeq" id="WP_098195007.1">
    <property type="nucleotide sequence ID" value="NZ_CP023777.1"/>
</dbReference>
<dbReference type="KEGG" id="cbae:COR50_16505"/>
<keyword evidence="1" id="KW-0732">Signal</keyword>
<feature type="domain" description="Peptidase S9 prolyl oligopeptidase catalytic" evidence="2">
    <location>
        <begin position="533"/>
        <end position="726"/>
    </location>
</feature>
<dbReference type="Pfam" id="PF00930">
    <property type="entry name" value="DPPIV_N"/>
    <property type="match status" value="1"/>
</dbReference>
<dbReference type="GO" id="GO:0006508">
    <property type="term" value="P:proteolysis"/>
    <property type="evidence" value="ECO:0007669"/>
    <property type="project" value="InterPro"/>
</dbReference>
<reference evidence="4 5" key="1">
    <citation type="submission" date="2017-10" db="EMBL/GenBank/DDBJ databases">
        <title>Paenichitinophaga pekingensis gen. nov., sp. nov., isolated from activated sludge.</title>
        <authorList>
            <person name="Jin D."/>
            <person name="Kong X."/>
            <person name="Deng Y."/>
            <person name="Bai Z."/>
        </authorList>
    </citation>
    <scope>NUCLEOTIDE SEQUENCE [LARGE SCALE GENOMIC DNA]</scope>
    <source>
        <strain evidence="4 5">13</strain>
    </source>
</reference>
<dbReference type="Gene3D" id="3.40.50.1820">
    <property type="entry name" value="alpha/beta hydrolase"/>
    <property type="match status" value="1"/>
</dbReference>
<protein>
    <submittedName>
        <fullName evidence="4">S9 family peptidase</fullName>
    </submittedName>
</protein>
<evidence type="ECO:0000313" key="5">
    <source>
        <dbReference type="Proteomes" id="UP000220133"/>
    </source>
</evidence>
<dbReference type="GO" id="GO:0008236">
    <property type="term" value="F:serine-type peptidase activity"/>
    <property type="evidence" value="ECO:0007669"/>
    <property type="project" value="InterPro"/>
</dbReference>
<dbReference type="InterPro" id="IPR002469">
    <property type="entry name" value="Peptidase_S9B_N"/>
</dbReference>
<dbReference type="SUPFAM" id="SSF53474">
    <property type="entry name" value="alpha/beta-Hydrolases"/>
    <property type="match status" value="1"/>
</dbReference>
<dbReference type="EMBL" id="CP023777">
    <property type="protein sequence ID" value="ATL48634.1"/>
    <property type="molecule type" value="Genomic_DNA"/>
</dbReference>
<keyword evidence="5" id="KW-1185">Reference proteome</keyword>
<dbReference type="AlphaFoldDB" id="A0A291QXP5"/>
<dbReference type="SUPFAM" id="SSF82171">
    <property type="entry name" value="DPP6 N-terminal domain-like"/>
    <property type="match status" value="1"/>
</dbReference>
<dbReference type="InterPro" id="IPR050278">
    <property type="entry name" value="Serine_Prot_S9B/DPPIV"/>
</dbReference>
<evidence type="ECO:0000259" key="2">
    <source>
        <dbReference type="Pfam" id="PF00326"/>
    </source>
</evidence>
<accession>A0A291QXP5</accession>
<feature type="signal peptide" evidence="1">
    <location>
        <begin position="1"/>
        <end position="27"/>
    </location>
</feature>
<dbReference type="InterPro" id="IPR029058">
    <property type="entry name" value="AB_hydrolase_fold"/>
</dbReference>
<dbReference type="Pfam" id="PF00326">
    <property type="entry name" value="Peptidase_S9"/>
    <property type="match status" value="1"/>
</dbReference>
<proteinExistence type="predicted"/>
<dbReference type="OrthoDB" id="9812921at2"/>
<dbReference type="PANTHER" id="PTHR11731:SF193">
    <property type="entry name" value="DIPEPTIDYL PEPTIDASE 9"/>
    <property type="match status" value="1"/>
</dbReference>
<dbReference type="PANTHER" id="PTHR11731">
    <property type="entry name" value="PROTEASE FAMILY S9B,C DIPEPTIDYL-PEPTIDASE IV-RELATED"/>
    <property type="match status" value="1"/>
</dbReference>